<dbReference type="Pfam" id="PF00651">
    <property type="entry name" value="BTB"/>
    <property type="match status" value="1"/>
</dbReference>
<evidence type="ECO:0000256" key="5">
    <source>
        <dbReference type="SAM" id="MobiDB-lite"/>
    </source>
</evidence>
<dbReference type="Gene3D" id="3.30.710.10">
    <property type="entry name" value="Potassium Channel Kv1.1, Chain A"/>
    <property type="match status" value="1"/>
</dbReference>
<dbReference type="SUPFAM" id="SSF54695">
    <property type="entry name" value="POZ domain"/>
    <property type="match status" value="1"/>
</dbReference>
<evidence type="ECO:0000259" key="6">
    <source>
        <dbReference type="PROSITE" id="PS50097"/>
    </source>
</evidence>
<evidence type="ECO:0000256" key="2">
    <source>
        <dbReference type="ARBA" id="ARBA00012758"/>
    </source>
</evidence>
<dbReference type="EC" id="3.2.1.26" evidence="2"/>
<dbReference type="PANTHER" id="PTHR43101:SF1">
    <property type="entry name" value="BETA-FRUCTOSIDASE"/>
    <property type="match status" value="1"/>
</dbReference>
<feature type="region of interest" description="Disordered" evidence="5">
    <location>
        <begin position="1"/>
        <end position="29"/>
    </location>
</feature>
<dbReference type="InterPro" id="IPR002083">
    <property type="entry name" value="MATH/TRAF_dom"/>
</dbReference>
<dbReference type="InterPro" id="IPR001362">
    <property type="entry name" value="Glyco_hydro_32"/>
</dbReference>
<dbReference type="Gene3D" id="2.115.10.20">
    <property type="entry name" value="Glycosyl hydrolase domain, family 43"/>
    <property type="match status" value="1"/>
</dbReference>
<dbReference type="CDD" id="cd18186">
    <property type="entry name" value="BTB_POZ_ZBTB_KLHL-like"/>
    <property type="match status" value="1"/>
</dbReference>
<dbReference type="WBParaSite" id="Gr19_v10_g13975.t1">
    <property type="protein sequence ID" value="Gr19_v10_g13975.t1"/>
    <property type="gene ID" value="Gr19_v10_g13975"/>
</dbReference>
<proteinExistence type="inferred from homology"/>
<dbReference type="InterPro" id="IPR013320">
    <property type="entry name" value="ConA-like_dom_sf"/>
</dbReference>
<keyword evidence="7" id="KW-1185">Reference proteome</keyword>
<dbReference type="GO" id="GO:0005975">
    <property type="term" value="P:carbohydrate metabolic process"/>
    <property type="evidence" value="ECO:0007669"/>
    <property type="project" value="InterPro"/>
</dbReference>
<feature type="domain" description="BTB" evidence="6">
    <location>
        <begin position="99"/>
        <end position="167"/>
    </location>
</feature>
<dbReference type="GO" id="GO:0004564">
    <property type="term" value="F:beta-fructofuranosidase activity"/>
    <property type="evidence" value="ECO:0007669"/>
    <property type="project" value="UniProtKB-EC"/>
</dbReference>
<dbReference type="InterPro" id="IPR013148">
    <property type="entry name" value="Glyco_hydro_32_N"/>
</dbReference>
<evidence type="ECO:0000256" key="3">
    <source>
        <dbReference type="ARBA" id="ARBA00022801"/>
    </source>
</evidence>
<dbReference type="SUPFAM" id="SSF49899">
    <property type="entry name" value="Concanavalin A-like lectins/glucanases"/>
    <property type="match status" value="1"/>
</dbReference>
<dbReference type="PANTHER" id="PTHR43101">
    <property type="entry name" value="BETA-FRUCTOSIDASE"/>
    <property type="match status" value="1"/>
</dbReference>
<protein>
    <recommendedName>
        <fullName evidence="2">beta-fructofuranosidase</fullName>
        <ecNumber evidence="2">3.2.1.26</ecNumber>
    </recommendedName>
</protein>
<dbReference type="InterPro" id="IPR051214">
    <property type="entry name" value="GH32_Enzymes"/>
</dbReference>
<keyword evidence="3" id="KW-0378">Hydrolase</keyword>
<dbReference type="InterPro" id="IPR011333">
    <property type="entry name" value="SKP1/BTB/POZ_sf"/>
</dbReference>
<dbReference type="InterPro" id="IPR000210">
    <property type="entry name" value="BTB/POZ_dom"/>
</dbReference>
<dbReference type="SUPFAM" id="SSF75005">
    <property type="entry name" value="Arabinanase/levansucrase/invertase"/>
    <property type="match status" value="1"/>
</dbReference>
<evidence type="ECO:0000313" key="7">
    <source>
        <dbReference type="Proteomes" id="UP000887572"/>
    </source>
</evidence>
<accession>A0A914H446</accession>
<name>A0A914H446_GLORO</name>
<dbReference type="SMART" id="SM00640">
    <property type="entry name" value="Glyco_32"/>
    <property type="match status" value="1"/>
</dbReference>
<feature type="compositionally biased region" description="Basic and acidic residues" evidence="5">
    <location>
        <begin position="1"/>
        <end position="22"/>
    </location>
</feature>
<sequence length="907" mass="103452">MEPSKSESPSKTDADQANDNKYKRSGRKPQEVCSNPMVFINGLPWQIEINYCDAYVGIFLNCNGNKTDMTWTCGANVELSVVSCNAAAECRRQRDGVRLEDALLVNGELVNVNKYLLAGHSKFFRTLFFGENAEEMPNLKIDEVPDAVVNFKRLIATMDPLNVDLDDECIENVLMLANFVGLCREAQCGIIAMKKKILMEMSKEDFSISGEVYRDNVFEINKLGPEAATELSERHKRLSRHSPWCQCQKYDAIAACAMVPVNVLLHDATSTLHVWVRPVKKGEVAKVYLCPPTGAGTIKQSGQLVAECKQYSSDLWHDFIEINDKPAGAYTLKWTETTQASLVYVFEPKTVLEEGIRILFIGEDAKLPNFEGSYHFRAPFGWNSDPCGFNRSKDGQFHLFYQHFPHSVQWYTMYWGHAVSKDLINWINLPIFMIPPNLVHLDAANGHFTGSSISLPNGELGLFWTQRITDFPVGTLTEYPWREVQQYVTTKDLIRPDWTTHKTIIEKFPTEDPPLEMGFRDPVVFLGPGGYYYMTVGGERKDGGVVLLYKNKNKRADQLDRDWEYQGILYEDKRDGLRVCECPLLIALGDPLDAHTEWVLSYVSDKGSYSIIPGRDAEGRERMNALFVGHFDGKKFERRFEQKMDFVGGSFAYQGFYDKQSGRSYLIGWIWNNIGSIEDRTGGDPTIDGRDGATSLTLTKEFVLSENGQYLMARPLPEFASLREKRQPHVIRKGEKLHLMKGQAELVFEFGWDNGREETFELHLTPTHTNGKKLEFRIDNNGIELKRTWVTSNQRLVVYNAMPTKMRIFIDLDTVEYFADDGRWSGAIRLPDASKAKRIGTVELKSAPRMLKESSMWYLNYKAHKSTYLQQTRNTIKNGLIKIGKQKSSPKSVLDAEFENHQKTIWD</sequence>
<evidence type="ECO:0000256" key="4">
    <source>
        <dbReference type="ARBA" id="ARBA00023295"/>
    </source>
</evidence>
<comment type="similarity">
    <text evidence="1">Belongs to the glycosyl hydrolase 32 family.</text>
</comment>
<dbReference type="PROSITE" id="PS50097">
    <property type="entry name" value="BTB"/>
    <property type="match status" value="1"/>
</dbReference>
<dbReference type="Proteomes" id="UP000887572">
    <property type="component" value="Unplaced"/>
</dbReference>
<dbReference type="InterPro" id="IPR023296">
    <property type="entry name" value="Glyco_hydro_beta-prop_sf"/>
</dbReference>
<keyword evidence="4" id="KW-0326">Glycosidase</keyword>
<dbReference type="Pfam" id="PF00251">
    <property type="entry name" value="Glyco_hydro_32N"/>
    <property type="match status" value="1"/>
</dbReference>
<evidence type="ECO:0000313" key="8">
    <source>
        <dbReference type="WBParaSite" id="Gr19_v10_g13975.t1"/>
    </source>
</evidence>
<reference evidence="8" key="1">
    <citation type="submission" date="2022-11" db="UniProtKB">
        <authorList>
            <consortium name="WormBaseParasite"/>
        </authorList>
    </citation>
    <scope>IDENTIFICATION</scope>
</reference>
<dbReference type="Pfam" id="PF00917">
    <property type="entry name" value="MATH"/>
    <property type="match status" value="1"/>
</dbReference>
<organism evidence="7 8">
    <name type="scientific">Globodera rostochiensis</name>
    <name type="common">Golden nematode worm</name>
    <name type="synonym">Heterodera rostochiensis</name>
    <dbReference type="NCBI Taxonomy" id="31243"/>
    <lineage>
        <taxon>Eukaryota</taxon>
        <taxon>Metazoa</taxon>
        <taxon>Ecdysozoa</taxon>
        <taxon>Nematoda</taxon>
        <taxon>Chromadorea</taxon>
        <taxon>Rhabditida</taxon>
        <taxon>Tylenchina</taxon>
        <taxon>Tylenchomorpha</taxon>
        <taxon>Tylenchoidea</taxon>
        <taxon>Heteroderidae</taxon>
        <taxon>Heteroderinae</taxon>
        <taxon>Globodera</taxon>
    </lineage>
</organism>
<evidence type="ECO:0000256" key="1">
    <source>
        <dbReference type="ARBA" id="ARBA00009902"/>
    </source>
</evidence>
<dbReference type="AlphaFoldDB" id="A0A914H446"/>